<evidence type="ECO:0000313" key="4">
    <source>
        <dbReference type="EMBL" id="KAK2953416.1"/>
    </source>
</evidence>
<sequence>MESGSIEWMKIVDSVFVEKEIKLNGTLSFSGMKSSSSMIISNEGSFILSKVRASPTSLTLSSLSFSISSRRSQDPLISSSDSTLTITSCSFSTTQTLLSPLIRMNEGLLKMEEVNVSDIETSCALIDTLSGVEIVGCCFESIHRWSNGPSVLSASPSSDHVFRVQSTRFLNCVSDGVAWWVFLRGEEGRVEKESDWEGTFNHSSPRSGVLVSREGVDGGEDGVEEMVGYSLIYEFYPRGSEMFVLTSETSEDHVLCGNMKVACKTVDGGFSLTQERSIVIVGNGSLESGMMVDGIDVSVCGYREAGRLVVVGGGQIVNGENDELDSVSVSSLLIDLDGSLLGSESGVFENLGGSLELSKVNISCSCSKNCSLVRLRKGQLSISHTRISSIVSSSPLLFLSSFSSVDLSNLTVLDWAGSALLSGVNGESNISISSSLFHGMDVAERGNSDDVCLWESGLLSFENCSVDIHSSEFSDLRDGALFVSGGSLTITTSAFQDNSAKNSDFPSAHRNIRCDNGSRVMIKSLSGGDGSKEGSSAWISASSDCVVSGSVINPNSPFFVPSLTSSDCTSKPDKAKSLFNVSLVGTELIPCGLFLEVFEAESSSKFAHVDLSSVSTSKWNETSIVFSLSRSEHLSKLSLSEEWRGRVLFGNGERTAGWFVMKVSASAERKAEALNSMKWILPLVGGVIVGIVILVIVLCVVVRRRKSKSKKETETKQMEEIDEVEIKMEDPEDIWRNGSQNALVVSSAHDPFSEMVDKTKQNPIPKEEVVELNDEMPRSGPSEVIVAMGCGSEKPNEVTVQVRETLYSRLHKEKKTMTTVERGRIQKRVSEGLALIARVRPTAEILSRLTSHWVLFDEKDEMLFRKEASQVMNPQPVTTFQTVESLVKQAEDEGQRWIPPEVADGKPVIDVVHGTVFRLGLMLWEIETGQIPFGEVDGINAQRQLGSGIVPRMDRVREGMAELVTDCLSIDPKKRPSMKSIVERVTTLNTSEEEIEKMRIDVINRNAILLPSDSPHRSSPQHHPTSLHSPHHPSENPHLPPRPKIHPAQHAGRR</sequence>
<reference evidence="4 5" key="1">
    <citation type="journal article" date="2022" name="bioRxiv">
        <title>Genomics of Preaxostyla Flagellates Illuminates Evolutionary Transitions and the Path Towards Mitochondrial Loss.</title>
        <authorList>
            <person name="Novak L.V.F."/>
            <person name="Treitli S.C."/>
            <person name="Pyrih J."/>
            <person name="Halakuc P."/>
            <person name="Pipaliya S.V."/>
            <person name="Vacek V."/>
            <person name="Brzon O."/>
            <person name="Soukal P."/>
            <person name="Eme L."/>
            <person name="Dacks J.B."/>
            <person name="Karnkowska A."/>
            <person name="Elias M."/>
            <person name="Hampl V."/>
        </authorList>
    </citation>
    <scope>NUCLEOTIDE SEQUENCE [LARGE SCALE GENOMIC DNA]</scope>
    <source>
        <strain evidence="4">NAU3</strain>
        <tissue evidence="4">Gut</tissue>
    </source>
</reference>
<dbReference type="PANTHER" id="PTHR44329">
    <property type="entry name" value="SERINE/THREONINE-PROTEIN KINASE TNNI3K-RELATED"/>
    <property type="match status" value="1"/>
</dbReference>
<dbReference type="SUPFAM" id="SSF51126">
    <property type="entry name" value="Pectin lyase-like"/>
    <property type="match status" value="1"/>
</dbReference>
<dbReference type="InterPro" id="IPR001245">
    <property type="entry name" value="Ser-Thr/Tyr_kinase_cat_dom"/>
</dbReference>
<dbReference type="PANTHER" id="PTHR44329:SF261">
    <property type="entry name" value="ZINC FINGER CONTAINING PROTEIN KINASE-RELATED"/>
    <property type="match status" value="1"/>
</dbReference>
<dbReference type="InterPro" id="IPR000719">
    <property type="entry name" value="Prot_kinase_dom"/>
</dbReference>
<dbReference type="InterPro" id="IPR011009">
    <property type="entry name" value="Kinase-like_dom_sf"/>
</dbReference>
<feature type="transmembrane region" description="Helical" evidence="2">
    <location>
        <begin position="679"/>
        <end position="702"/>
    </location>
</feature>
<dbReference type="Gene3D" id="1.10.510.10">
    <property type="entry name" value="Transferase(Phosphotransferase) domain 1"/>
    <property type="match status" value="1"/>
</dbReference>
<dbReference type="PROSITE" id="PS50011">
    <property type="entry name" value="PROTEIN_KINASE_DOM"/>
    <property type="match status" value="1"/>
</dbReference>
<keyword evidence="2" id="KW-0472">Membrane</keyword>
<dbReference type="Pfam" id="PF07714">
    <property type="entry name" value="PK_Tyr_Ser-Thr"/>
    <property type="match status" value="1"/>
</dbReference>
<protein>
    <recommendedName>
        <fullName evidence="3">Protein kinase domain-containing protein</fullName>
    </recommendedName>
</protein>
<proteinExistence type="predicted"/>
<feature type="compositionally biased region" description="Basic residues" evidence="1">
    <location>
        <begin position="1041"/>
        <end position="1054"/>
    </location>
</feature>
<feature type="region of interest" description="Disordered" evidence="1">
    <location>
        <begin position="1010"/>
        <end position="1054"/>
    </location>
</feature>
<keyword evidence="2" id="KW-1133">Transmembrane helix</keyword>
<evidence type="ECO:0000256" key="1">
    <source>
        <dbReference type="SAM" id="MobiDB-lite"/>
    </source>
</evidence>
<keyword evidence="5" id="KW-1185">Reference proteome</keyword>
<dbReference type="InterPro" id="IPR011050">
    <property type="entry name" value="Pectin_lyase_fold/virulence"/>
</dbReference>
<accession>A0ABQ9XMY8</accession>
<evidence type="ECO:0000256" key="2">
    <source>
        <dbReference type="SAM" id="Phobius"/>
    </source>
</evidence>
<dbReference type="Proteomes" id="UP001281761">
    <property type="component" value="Unassembled WGS sequence"/>
</dbReference>
<comment type="caution">
    <text evidence="4">The sequence shown here is derived from an EMBL/GenBank/DDBJ whole genome shotgun (WGS) entry which is preliminary data.</text>
</comment>
<evidence type="ECO:0000313" key="5">
    <source>
        <dbReference type="Proteomes" id="UP001281761"/>
    </source>
</evidence>
<dbReference type="SUPFAM" id="SSF56112">
    <property type="entry name" value="Protein kinase-like (PK-like)"/>
    <property type="match status" value="1"/>
</dbReference>
<name>A0ABQ9XMY8_9EUKA</name>
<dbReference type="EMBL" id="JARBJD010000092">
    <property type="protein sequence ID" value="KAK2953416.1"/>
    <property type="molecule type" value="Genomic_DNA"/>
</dbReference>
<feature type="domain" description="Protein kinase" evidence="3">
    <location>
        <begin position="678"/>
        <end position="988"/>
    </location>
</feature>
<gene>
    <name evidence="4" type="ORF">BLNAU_11702</name>
</gene>
<keyword evidence="2" id="KW-0812">Transmembrane</keyword>
<dbReference type="InterPro" id="IPR051681">
    <property type="entry name" value="Ser/Thr_Kinases-Pseudokinases"/>
</dbReference>
<evidence type="ECO:0000259" key="3">
    <source>
        <dbReference type="PROSITE" id="PS50011"/>
    </source>
</evidence>
<organism evidence="4 5">
    <name type="scientific">Blattamonas nauphoetae</name>
    <dbReference type="NCBI Taxonomy" id="2049346"/>
    <lineage>
        <taxon>Eukaryota</taxon>
        <taxon>Metamonada</taxon>
        <taxon>Preaxostyla</taxon>
        <taxon>Oxymonadida</taxon>
        <taxon>Blattamonas</taxon>
    </lineage>
</organism>